<feature type="repeat" description="WD" evidence="3">
    <location>
        <begin position="219"/>
        <end position="251"/>
    </location>
</feature>
<dbReference type="EMBL" id="PJNI01000002">
    <property type="protein sequence ID" value="PKR81667.1"/>
    <property type="molecule type" value="Genomic_DNA"/>
</dbReference>
<keyword evidence="2" id="KW-0677">Repeat</keyword>
<accession>A0A2I0R513</accession>
<dbReference type="PANTHER" id="PTHR19848:SF8">
    <property type="entry name" value="F-BOX AND WD REPEAT DOMAIN CONTAINING 7"/>
    <property type="match status" value="1"/>
</dbReference>
<feature type="repeat" description="WD" evidence="3">
    <location>
        <begin position="179"/>
        <end position="218"/>
    </location>
</feature>
<dbReference type="InterPro" id="IPR015943">
    <property type="entry name" value="WD40/YVTN_repeat-like_dom_sf"/>
</dbReference>
<dbReference type="Proteomes" id="UP000236654">
    <property type="component" value="Unassembled WGS sequence"/>
</dbReference>
<dbReference type="PROSITE" id="PS50294">
    <property type="entry name" value="WD_REPEATS_REGION"/>
    <property type="match status" value="2"/>
</dbReference>
<sequence length="299" mass="34180">MDNSDSLQLLKTIEGHSGAIYDIIHAEGFLFSASADRFVAQWNPSTGEQTNFAVQLERASYNVAYAPEDQLLVIGTNNGGIHVVDIKSREEKRLLSQHKFAVFSLTYCPHKEIFYSGDKEGYLCVWKSKTFELLITLPFNCGKIRDISISEKGEFIAICGQDGIIRILETEFFNVIHEFKAHKDGVNCAIFNEEILYTGGKDAHIKKWNWRKEELLLNIPAHNYAVYDLALLNNKEVLISVSFDKSIKVWNANDISIKERVEFKNKGHRHTVNRIAKIDDHKFATVSDDRKIKIWSLIN</sequence>
<feature type="repeat" description="WD" evidence="3">
    <location>
        <begin position="265"/>
        <end position="299"/>
    </location>
</feature>
<evidence type="ECO:0000313" key="5">
    <source>
        <dbReference type="EMBL" id="PKR81667.1"/>
    </source>
</evidence>
<dbReference type="PROSITE" id="PS50082">
    <property type="entry name" value="WD_REPEATS_2"/>
    <property type="match status" value="4"/>
</dbReference>
<proteinExistence type="predicted"/>
<name>A0A2I0R513_9FLAO</name>
<dbReference type="InterPro" id="IPR036322">
    <property type="entry name" value="WD40_repeat_dom_sf"/>
</dbReference>
<evidence type="ECO:0000313" key="6">
    <source>
        <dbReference type="Proteomes" id="UP000236654"/>
    </source>
</evidence>
<dbReference type="OrthoDB" id="933690at2"/>
<evidence type="ECO:0000256" key="2">
    <source>
        <dbReference type="ARBA" id="ARBA00022737"/>
    </source>
</evidence>
<dbReference type="CDD" id="cd00200">
    <property type="entry name" value="WD40"/>
    <property type="match status" value="1"/>
</dbReference>
<evidence type="ECO:0000256" key="1">
    <source>
        <dbReference type="ARBA" id="ARBA00022574"/>
    </source>
</evidence>
<dbReference type="PANTHER" id="PTHR19848">
    <property type="entry name" value="WD40 REPEAT PROTEIN"/>
    <property type="match status" value="1"/>
</dbReference>
<feature type="repeat" description="WD" evidence="3">
    <location>
        <begin position="95"/>
        <end position="136"/>
    </location>
</feature>
<dbReference type="Pfam" id="PF12894">
    <property type="entry name" value="ANAPC4_WD40"/>
    <property type="match status" value="1"/>
</dbReference>
<dbReference type="InterPro" id="IPR024977">
    <property type="entry name" value="Apc4-like_WD40_dom"/>
</dbReference>
<dbReference type="SMART" id="SM00320">
    <property type="entry name" value="WD40"/>
    <property type="match status" value="7"/>
</dbReference>
<comment type="caution">
    <text evidence="5">The sequence shown here is derived from an EMBL/GenBank/DDBJ whole genome shotgun (WGS) entry which is preliminary data.</text>
</comment>
<evidence type="ECO:0000256" key="3">
    <source>
        <dbReference type="PROSITE-ProRule" id="PRU00221"/>
    </source>
</evidence>
<protein>
    <recommendedName>
        <fullName evidence="4">Anaphase-promoting complex subunit 4-like WD40 domain-containing protein</fullName>
    </recommendedName>
</protein>
<keyword evidence="6" id="KW-1185">Reference proteome</keyword>
<dbReference type="Pfam" id="PF00400">
    <property type="entry name" value="WD40"/>
    <property type="match status" value="3"/>
</dbReference>
<dbReference type="InterPro" id="IPR001680">
    <property type="entry name" value="WD40_rpt"/>
</dbReference>
<reference evidence="5 6" key="1">
    <citation type="submission" date="2017-12" db="EMBL/GenBank/DDBJ databases">
        <title>The draft genome sequence of Brumimicrobium saltpan LHR20.</title>
        <authorList>
            <person name="Do Z.-J."/>
            <person name="Luo H.-R."/>
        </authorList>
    </citation>
    <scope>NUCLEOTIDE SEQUENCE [LARGE SCALE GENOMIC DNA]</scope>
    <source>
        <strain evidence="5 6">LHR20</strain>
    </source>
</reference>
<keyword evidence="1 3" id="KW-0853">WD repeat</keyword>
<gene>
    <name evidence="5" type="ORF">CW751_03835</name>
</gene>
<organism evidence="5 6">
    <name type="scientific">Brumimicrobium salinarum</name>
    <dbReference type="NCBI Taxonomy" id="2058658"/>
    <lineage>
        <taxon>Bacteria</taxon>
        <taxon>Pseudomonadati</taxon>
        <taxon>Bacteroidota</taxon>
        <taxon>Flavobacteriia</taxon>
        <taxon>Flavobacteriales</taxon>
        <taxon>Crocinitomicaceae</taxon>
        <taxon>Brumimicrobium</taxon>
    </lineage>
</organism>
<dbReference type="SUPFAM" id="SSF50978">
    <property type="entry name" value="WD40 repeat-like"/>
    <property type="match status" value="1"/>
</dbReference>
<evidence type="ECO:0000259" key="4">
    <source>
        <dbReference type="Pfam" id="PF12894"/>
    </source>
</evidence>
<dbReference type="Gene3D" id="2.130.10.10">
    <property type="entry name" value="YVTN repeat-like/Quinoprotein amine dehydrogenase"/>
    <property type="match status" value="2"/>
</dbReference>
<dbReference type="AlphaFoldDB" id="A0A2I0R513"/>
<dbReference type="RefSeq" id="WP_101333681.1">
    <property type="nucleotide sequence ID" value="NZ_PJNI01000002.1"/>
</dbReference>
<feature type="domain" description="Anaphase-promoting complex subunit 4-like WD40" evidence="4">
    <location>
        <begin position="106"/>
        <end position="192"/>
    </location>
</feature>